<comment type="caution">
    <text evidence="1">The sequence shown here is derived from an EMBL/GenBank/DDBJ whole genome shotgun (WGS) entry which is preliminary data.</text>
</comment>
<gene>
    <name evidence="1" type="ORF">N3K66_005375</name>
</gene>
<dbReference type="Proteomes" id="UP001163324">
    <property type="component" value="Chromosome 5"/>
</dbReference>
<proteinExistence type="predicted"/>
<protein>
    <submittedName>
        <fullName evidence="1">Uncharacterized protein</fullName>
    </submittedName>
</protein>
<evidence type="ECO:0000313" key="2">
    <source>
        <dbReference type="Proteomes" id="UP001163324"/>
    </source>
</evidence>
<sequence>MPPKKRVSAAAEEPAPKRRSTRQAAAAAAPAAKPEEASPQPPAKPKTSTKKGSAPMKTAGAEAEAEAEATPSPKEPPSKKKAASAPKPKPQPKTSPSSRDVTPDPDPDDIPAHNPECVQHEGKWYWLMKAEPESRFENGIDVRFSIDDLRARSKPEGWDGIRAYVARNNMRAMNAGDMAFFYHSNTKTPGIVGTMEIVREFSEDKSARRAGTPYYDPQSTREKKRWDLVHVEFRRKFAVPILLPELKELGDKGGPLAEMQMLRQGRASVSRVSAAEWEHLVRLADQKAQEAGLEHDDSKLN</sequence>
<accession>A0ACC0UXP3</accession>
<dbReference type="EMBL" id="CM047944">
    <property type="protein sequence ID" value="KAI9898914.1"/>
    <property type="molecule type" value="Genomic_DNA"/>
</dbReference>
<keyword evidence="2" id="KW-1185">Reference proteome</keyword>
<name>A0ACC0UXP3_9HYPO</name>
<reference evidence="1" key="1">
    <citation type="submission" date="2022-10" db="EMBL/GenBank/DDBJ databases">
        <title>Complete Genome of Trichothecium roseum strain YXFP-22015, a Plant Pathogen Isolated from Citrus.</title>
        <authorList>
            <person name="Wang Y."/>
            <person name="Zhu L."/>
        </authorList>
    </citation>
    <scope>NUCLEOTIDE SEQUENCE</scope>
    <source>
        <strain evidence="1">YXFP-22015</strain>
    </source>
</reference>
<organism evidence="1 2">
    <name type="scientific">Trichothecium roseum</name>
    <dbReference type="NCBI Taxonomy" id="47278"/>
    <lineage>
        <taxon>Eukaryota</taxon>
        <taxon>Fungi</taxon>
        <taxon>Dikarya</taxon>
        <taxon>Ascomycota</taxon>
        <taxon>Pezizomycotina</taxon>
        <taxon>Sordariomycetes</taxon>
        <taxon>Hypocreomycetidae</taxon>
        <taxon>Hypocreales</taxon>
        <taxon>Hypocreales incertae sedis</taxon>
        <taxon>Trichothecium</taxon>
    </lineage>
</organism>
<evidence type="ECO:0000313" key="1">
    <source>
        <dbReference type="EMBL" id="KAI9898914.1"/>
    </source>
</evidence>